<dbReference type="InterPro" id="IPR002491">
    <property type="entry name" value="ABC_transptr_periplasmic_BD"/>
</dbReference>
<organism evidence="2">
    <name type="scientific">marine sediment metagenome</name>
    <dbReference type="NCBI Taxonomy" id="412755"/>
    <lineage>
        <taxon>unclassified sequences</taxon>
        <taxon>metagenomes</taxon>
        <taxon>ecological metagenomes</taxon>
    </lineage>
</organism>
<proteinExistence type="predicted"/>
<sequence>MNKWWWLLLIISCWVGVGFAIFGIQQGQNHSDTSLPGRADRIVSTAPNLTEILFALGLDDGIVGVTLHSDYPPAAAKKPKIGTFWQP</sequence>
<dbReference type="SUPFAM" id="SSF53807">
    <property type="entry name" value="Helical backbone' metal receptor"/>
    <property type="match status" value="1"/>
</dbReference>
<name>X1QFL0_9ZZZZ</name>
<dbReference type="PROSITE" id="PS50983">
    <property type="entry name" value="FE_B12_PBP"/>
    <property type="match status" value="1"/>
</dbReference>
<protein>
    <recommendedName>
        <fullName evidence="1">Fe/B12 periplasmic-binding domain-containing protein</fullName>
    </recommendedName>
</protein>
<comment type="caution">
    <text evidence="2">The sequence shown here is derived from an EMBL/GenBank/DDBJ whole genome shotgun (WGS) entry which is preliminary data.</text>
</comment>
<dbReference type="AlphaFoldDB" id="X1QFL0"/>
<evidence type="ECO:0000259" key="1">
    <source>
        <dbReference type="PROSITE" id="PS50983"/>
    </source>
</evidence>
<gene>
    <name evidence="2" type="ORF">S06H3_46583</name>
</gene>
<evidence type="ECO:0000313" key="2">
    <source>
        <dbReference type="EMBL" id="GAI42054.1"/>
    </source>
</evidence>
<feature type="domain" description="Fe/B12 periplasmic-binding" evidence="1">
    <location>
        <begin position="41"/>
        <end position="87"/>
    </location>
</feature>
<dbReference type="EMBL" id="BARV01029178">
    <property type="protein sequence ID" value="GAI42054.1"/>
    <property type="molecule type" value="Genomic_DNA"/>
</dbReference>
<accession>X1QFL0</accession>
<dbReference type="Gene3D" id="3.40.50.1980">
    <property type="entry name" value="Nitrogenase molybdenum iron protein domain"/>
    <property type="match status" value="1"/>
</dbReference>
<feature type="non-terminal residue" evidence="2">
    <location>
        <position position="87"/>
    </location>
</feature>
<reference evidence="2" key="1">
    <citation type="journal article" date="2014" name="Front. Microbiol.">
        <title>High frequency of phylogenetically diverse reductive dehalogenase-homologous genes in deep subseafloor sedimentary metagenomes.</title>
        <authorList>
            <person name="Kawai M."/>
            <person name="Futagami T."/>
            <person name="Toyoda A."/>
            <person name="Takaki Y."/>
            <person name="Nishi S."/>
            <person name="Hori S."/>
            <person name="Arai W."/>
            <person name="Tsubouchi T."/>
            <person name="Morono Y."/>
            <person name="Uchiyama I."/>
            <person name="Ito T."/>
            <person name="Fujiyama A."/>
            <person name="Inagaki F."/>
            <person name="Takami H."/>
        </authorList>
    </citation>
    <scope>NUCLEOTIDE SEQUENCE</scope>
    <source>
        <strain evidence="2">Expedition CK06-06</strain>
    </source>
</reference>